<feature type="non-terminal residue" evidence="1">
    <location>
        <position position="68"/>
    </location>
</feature>
<reference evidence="1" key="1">
    <citation type="submission" date="2018-06" db="EMBL/GenBank/DDBJ databases">
        <authorList>
            <person name="Zhirakovskaya E."/>
        </authorList>
    </citation>
    <scope>NUCLEOTIDE SEQUENCE</scope>
</reference>
<dbReference type="AlphaFoldDB" id="A0A3B1BIP0"/>
<protein>
    <recommendedName>
        <fullName evidence="2">SlyX protein</fullName>
    </recommendedName>
</protein>
<proteinExistence type="predicted"/>
<gene>
    <name evidence="1" type="ORF">MNBD_GAMMA24-145</name>
</gene>
<dbReference type="Pfam" id="PF04102">
    <property type="entry name" value="SlyX"/>
    <property type="match status" value="1"/>
</dbReference>
<accession>A0A3B1BIP0</accession>
<dbReference type="EMBL" id="UOFZ01000171">
    <property type="protein sequence ID" value="VAX14361.1"/>
    <property type="molecule type" value="Genomic_DNA"/>
</dbReference>
<sequence length="68" mass="7531">MKTDEQIIELESRLAFQENSIVELNEIITDQQGQLDRLVASVAMLDSRLRLLAADVGGETASKAEDEI</sequence>
<dbReference type="Gene3D" id="1.20.5.300">
    <property type="match status" value="1"/>
</dbReference>
<dbReference type="InterPro" id="IPR007236">
    <property type="entry name" value="SlyX"/>
</dbReference>
<organism evidence="1">
    <name type="scientific">hydrothermal vent metagenome</name>
    <dbReference type="NCBI Taxonomy" id="652676"/>
    <lineage>
        <taxon>unclassified sequences</taxon>
        <taxon>metagenomes</taxon>
        <taxon>ecological metagenomes</taxon>
    </lineage>
</organism>
<evidence type="ECO:0008006" key="2">
    <source>
        <dbReference type="Google" id="ProtNLM"/>
    </source>
</evidence>
<name>A0A3B1BIP0_9ZZZZ</name>
<evidence type="ECO:0000313" key="1">
    <source>
        <dbReference type="EMBL" id="VAX14361.1"/>
    </source>
</evidence>